<keyword evidence="3" id="KW-1185">Reference proteome</keyword>
<dbReference type="InterPro" id="IPR052747">
    <property type="entry name" value="TA_system_RelE_toxin"/>
</dbReference>
<evidence type="ECO:0000313" key="3">
    <source>
        <dbReference type="Proteomes" id="UP000270468"/>
    </source>
</evidence>
<dbReference type="OrthoDB" id="9805098at2"/>
<protein>
    <submittedName>
        <fullName evidence="2">Plasmid stabilization system protein</fullName>
    </submittedName>
</protein>
<gene>
    <name evidence="2" type="ORF">FILTAD_02572</name>
</gene>
<dbReference type="RefSeq" id="WP_124071382.1">
    <property type="nucleotide sequence ID" value="NZ_CBCRXF010000008.1"/>
</dbReference>
<dbReference type="InterPro" id="IPR007712">
    <property type="entry name" value="RelE/ParE_toxin"/>
</dbReference>
<dbReference type="InterPro" id="IPR035093">
    <property type="entry name" value="RelE/ParE_toxin_dom_sf"/>
</dbReference>
<sequence>MYDLKIDKQAAMYLKKADELTRKKLINALTELAEAPFSDPNVKRLKGYTDLFRKRVGDFRIIFEINQGNLIVLILKIGSPSDIYKK</sequence>
<evidence type="ECO:0000256" key="1">
    <source>
        <dbReference type="ARBA" id="ARBA00022649"/>
    </source>
</evidence>
<dbReference type="PANTHER" id="PTHR38813:SF1">
    <property type="entry name" value="TOXIN RELE1-RELATED"/>
    <property type="match status" value="1"/>
</dbReference>
<dbReference type="AlphaFoldDB" id="A0A3P5XVE1"/>
<keyword evidence="1" id="KW-1277">Toxin-antitoxin system</keyword>
<dbReference type="Gene3D" id="3.30.2310.20">
    <property type="entry name" value="RelE-like"/>
    <property type="match status" value="1"/>
</dbReference>
<evidence type="ECO:0000313" key="2">
    <source>
        <dbReference type="EMBL" id="VDC32069.1"/>
    </source>
</evidence>
<proteinExistence type="predicted"/>
<reference evidence="2 3" key="1">
    <citation type="submission" date="2018-11" db="EMBL/GenBank/DDBJ databases">
        <authorList>
            <person name="Criscuolo A."/>
        </authorList>
    </citation>
    <scope>NUCLEOTIDE SEQUENCE [LARGE SCALE GENOMIC DNA]</scope>
    <source>
        <strain evidence="2">ATB-66</strain>
    </source>
</reference>
<dbReference type="SUPFAM" id="SSF143011">
    <property type="entry name" value="RelE-like"/>
    <property type="match status" value="1"/>
</dbReference>
<dbReference type="PANTHER" id="PTHR38813">
    <property type="match status" value="1"/>
</dbReference>
<dbReference type="Pfam" id="PF05016">
    <property type="entry name" value="ParE_toxin"/>
    <property type="match status" value="1"/>
</dbReference>
<name>A0A3P5XVE1_9BACL</name>
<dbReference type="Proteomes" id="UP000270468">
    <property type="component" value="Unassembled WGS sequence"/>
</dbReference>
<dbReference type="EMBL" id="UXAV01000043">
    <property type="protein sequence ID" value="VDC32069.1"/>
    <property type="molecule type" value="Genomic_DNA"/>
</dbReference>
<accession>A0A3P5XVE1</accession>
<organism evidence="2 3">
    <name type="scientific">Filibacter tadaridae</name>
    <dbReference type="NCBI Taxonomy" id="2483811"/>
    <lineage>
        <taxon>Bacteria</taxon>
        <taxon>Bacillati</taxon>
        <taxon>Bacillota</taxon>
        <taxon>Bacilli</taxon>
        <taxon>Bacillales</taxon>
        <taxon>Caryophanaceae</taxon>
        <taxon>Filibacter</taxon>
    </lineage>
</organism>